<comment type="cofactor">
    <cofactor evidence="10">
        <name>Mg(2+)</name>
        <dbReference type="ChEBI" id="CHEBI:18420"/>
    </cofactor>
    <text evidence="10">Binds 1 Mg(2+) ion per subunit. The magnesium ion binds only when substrate is bound.</text>
</comment>
<dbReference type="STRING" id="1387277.SAMN06295998_10383"/>
<dbReference type="CDD" id="cd02885">
    <property type="entry name" value="NUDIX_IPP_Isomerase"/>
    <property type="match status" value="1"/>
</dbReference>
<dbReference type="InterPro" id="IPR000086">
    <property type="entry name" value="NUDIX_hydrolase_dom"/>
</dbReference>
<comment type="pathway">
    <text evidence="1 10">Isoprenoid biosynthesis; dimethylallyl diphosphate biosynthesis; dimethylallyl diphosphate from isopentenyl diphosphate: step 1/1.</text>
</comment>
<keyword evidence="7 10" id="KW-0464">Manganese</keyword>
<feature type="active site" evidence="10 11">
    <location>
        <position position="130"/>
    </location>
</feature>
<comment type="similarity">
    <text evidence="2 10">Belongs to the IPP isomerase type 1 family.</text>
</comment>
<comment type="subcellular location">
    <subcellularLocation>
        <location evidence="10">Cytoplasm</location>
    </subcellularLocation>
</comment>
<dbReference type="InterPro" id="IPR056375">
    <property type="entry name" value="Idi_bact"/>
</dbReference>
<feature type="binding site" evidence="10">
    <location>
        <position position="48"/>
    </location>
    <ligand>
        <name>Mn(2+)</name>
        <dbReference type="ChEBI" id="CHEBI:29035"/>
    </ligand>
</feature>
<accession>A0A1W2AKP6</accession>
<gene>
    <name evidence="10" type="primary">idi</name>
    <name evidence="14" type="ORF">SAMN06295998_10383</name>
</gene>
<dbReference type="InterPro" id="IPR011876">
    <property type="entry name" value="IsopentenylPP_isomerase_typ1"/>
</dbReference>
<feature type="active site" evidence="10 11">
    <location>
        <position position="82"/>
    </location>
</feature>
<keyword evidence="4 10" id="KW-0963">Cytoplasm</keyword>
<organism evidence="14 15">
    <name type="scientific">Primorskyibacter flagellatus</name>
    <dbReference type="NCBI Taxonomy" id="1387277"/>
    <lineage>
        <taxon>Bacteria</taxon>
        <taxon>Pseudomonadati</taxon>
        <taxon>Pseudomonadota</taxon>
        <taxon>Alphaproteobacteria</taxon>
        <taxon>Rhodobacterales</taxon>
        <taxon>Roseobacteraceae</taxon>
        <taxon>Primorskyibacter</taxon>
    </lineage>
</organism>
<protein>
    <recommendedName>
        <fullName evidence="3 10">Isopentenyl-diphosphate Delta-isomerase</fullName>
        <shortName evidence="10">IPP isomerase</shortName>
        <ecNumber evidence="3 10">5.3.3.2</ecNumber>
    </recommendedName>
    <alternativeName>
        <fullName evidence="10">IPP:DMAPP isomerase</fullName>
    </alternativeName>
    <alternativeName>
        <fullName evidence="10">Isopentenyl pyrophosphate isomerase</fullName>
    </alternativeName>
</protein>
<dbReference type="EC" id="5.3.3.2" evidence="3 10"/>
<evidence type="ECO:0000256" key="1">
    <source>
        <dbReference type="ARBA" id="ARBA00004826"/>
    </source>
</evidence>
<comment type="function">
    <text evidence="10">Catalyzes the 1,3-allylic rearrangement of the homoallylic substrate isopentenyl (IPP) to its highly electrophilic allylic isomer, dimethylallyl diphosphate (DMAPP).</text>
</comment>
<evidence type="ECO:0000256" key="2">
    <source>
        <dbReference type="ARBA" id="ARBA00007579"/>
    </source>
</evidence>
<name>A0A1W2AKP6_9RHOB</name>
<dbReference type="GO" id="GO:0008299">
    <property type="term" value="P:isoprenoid biosynthetic process"/>
    <property type="evidence" value="ECO:0007669"/>
    <property type="project" value="UniProtKB-KW"/>
</dbReference>
<dbReference type="UniPathway" id="UPA00059">
    <property type="reaction ID" value="UER00104"/>
</dbReference>
<evidence type="ECO:0000256" key="8">
    <source>
        <dbReference type="ARBA" id="ARBA00023229"/>
    </source>
</evidence>
<evidence type="ECO:0000256" key="7">
    <source>
        <dbReference type="ARBA" id="ARBA00023211"/>
    </source>
</evidence>
<evidence type="ECO:0000256" key="12">
    <source>
        <dbReference type="SAM" id="MobiDB-lite"/>
    </source>
</evidence>
<keyword evidence="15" id="KW-1185">Reference proteome</keyword>
<dbReference type="GO" id="GO:0046872">
    <property type="term" value="F:metal ion binding"/>
    <property type="evidence" value="ECO:0007669"/>
    <property type="project" value="UniProtKB-KW"/>
</dbReference>
<keyword evidence="8 10" id="KW-0414">Isoprene biosynthesis</keyword>
<dbReference type="SUPFAM" id="SSF55811">
    <property type="entry name" value="Nudix"/>
    <property type="match status" value="1"/>
</dbReference>
<dbReference type="GO" id="GO:0005737">
    <property type="term" value="C:cytoplasm"/>
    <property type="evidence" value="ECO:0007669"/>
    <property type="project" value="UniProtKB-SubCell"/>
</dbReference>
<keyword evidence="5 10" id="KW-0479">Metal-binding</keyword>
<feature type="binding site" evidence="10">
    <location>
        <position position="42"/>
    </location>
    <ligand>
        <name>Mn(2+)</name>
        <dbReference type="ChEBI" id="CHEBI:29035"/>
    </ligand>
</feature>
<evidence type="ECO:0000313" key="14">
    <source>
        <dbReference type="EMBL" id="SMC61223.1"/>
    </source>
</evidence>
<dbReference type="GO" id="GO:0004452">
    <property type="term" value="F:isopentenyl-diphosphate delta-isomerase activity"/>
    <property type="evidence" value="ECO:0007669"/>
    <property type="project" value="UniProtKB-UniRule"/>
</dbReference>
<evidence type="ECO:0000256" key="6">
    <source>
        <dbReference type="ARBA" id="ARBA00022842"/>
    </source>
</evidence>
<dbReference type="InterPro" id="IPR015797">
    <property type="entry name" value="NUDIX_hydrolase-like_dom_sf"/>
</dbReference>
<dbReference type="PROSITE" id="PS51462">
    <property type="entry name" value="NUDIX"/>
    <property type="match status" value="1"/>
</dbReference>
<dbReference type="PIRSF" id="PIRSF018427">
    <property type="entry name" value="Isopntndiph_ism"/>
    <property type="match status" value="1"/>
</dbReference>
<dbReference type="AlphaFoldDB" id="A0A1W2AKP6"/>
<evidence type="ECO:0000256" key="11">
    <source>
        <dbReference type="PIRSR" id="PIRSR018427-1"/>
    </source>
</evidence>
<dbReference type="Pfam" id="PF00293">
    <property type="entry name" value="NUDIX"/>
    <property type="match status" value="1"/>
</dbReference>
<evidence type="ECO:0000313" key="15">
    <source>
        <dbReference type="Proteomes" id="UP000192330"/>
    </source>
</evidence>
<evidence type="ECO:0000256" key="9">
    <source>
        <dbReference type="ARBA" id="ARBA00023235"/>
    </source>
</evidence>
<proteinExistence type="inferred from homology"/>
<keyword evidence="6 10" id="KW-0460">Magnesium</keyword>
<reference evidence="14 15" key="1">
    <citation type="submission" date="2017-04" db="EMBL/GenBank/DDBJ databases">
        <authorList>
            <person name="Afonso C.L."/>
            <person name="Miller P.J."/>
            <person name="Scott M.A."/>
            <person name="Spackman E."/>
            <person name="Goraichik I."/>
            <person name="Dimitrov K.M."/>
            <person name="Suarez D.L."/>
            <person name="Swayne D.E."/>
        </authorList>
    </citation>
    <scope>NUCLEOTIDE SEQUENCE [LARGE SCALE GENOMIC DNA]</scope>
    <source>
        <strain evidence="14 15">CGMCC 1.12644</strain>
    </source>
</reference>
<dbReference type="PANTHER" id="PTHR10885:SF0">
    <property type="entry name" value="ISOPENTENYL-DIPHOSPHATE DELTA-ISOMERASE"/>
    <property type="match status" value="1"/>
</dbReference>
<feature type="binding site" evidence="10">
    <location>
        <position position="84"/>
    </location>
    <ligand>
        <name>Mn(2+)</name>
        <dbReference type="ChEBI" id="CHEBI:29035"/>
    </ligand>
</feature>
<feature type="binding site" evidence="10">
    <location>
        <position position="128"/>
    </location>
    <ligand>
        <name>Mn(2+)</name>
        <dbReference type="ChEBI" id="CHEBI:29035"/>
    </ligand>
</feature>
<dbReference type="PANTHER" id="PTHR10885">
    <property type="entry name" value="ISOPENTENYL-DIPHOSPHATE DELTA-ISOMERASE"/>
    <property type="match status" value="1"/>
</dbReference>
<evidence type="ECO:0000256" key="10">
    <source>
        <dbReference type="HAMAP-Rule" id="MF_00202"/>
    </source>
</evidence>
<dbReference type="EMBL" id="FWYD01000003">
    <property type="protein sequence ID" value="SMC61223.1"/>
    <property type="molecule type" value="Genomic_DNA"/>
</dbReference>
<comment type="catalytic activity">
    <reaction evidence="10">
        <text>isopentenyl diphosphate = dimethylallyl diphosphate</text>
        <dbReference type="Rhea" id="RHEA:23284"/>
        <dbReference type="ChEBI" id="CHEBI:57623"/>
        <dbReference type="ChEBI" id="CHEBI:128769"/>
        <dbReference type="EC" id="5.3.3.2"/>
    </reaction>
</comment>
<evidence type="ECO:0000256" key="4">
    <source>
        <dbReference type="ARBA" id="ARBA00022490"/>
    </source>
</evidence>
<evidence type="ECO:0000256" key="3">
    <source>
        <dbReference type="ARBA" id="ARBA00012057"/>
    </source>
</evidence>
<feature type="region of interest" description="Disordered" evidence="12">
    <location>
        <begin position="1"/>
        <end position="20"/>
    </location>
</feature>
<dbReference type="Gene3D" id="3.90.79.10">
    <property type="entry name" value="Nucleoside Triphosphate Pyrophosphohydrolase"/>
    <property type="match status" value="1"/>
</dbReference>
<dbReference type="HAMAP" id="MF_00202">
    <property type="entry name" value="Idi"/>
    <property type="match status" value="1"/>
</dbReference>
<evidence type="ECO:0000259" key="13">
    <source>
        <dbReference type="PROSITE" id="PS51462"/>
    </source>
</evidence>
<dbReference type="Proteomes" id="UP000192330">
    <property type="component" value="Unassembled WGS sequence"/>
</dbReference>
<keyword evidence="9 10" id="KW-0413">Isomerase</keyword>
<sequence length="192" mass="21790">MDRYSRAAPRGPSDKENGSQMETMIPAWVDGTLRPVEKLAVHRRGLRHKAVSVFVMRGSQTLIQRRALTKYHTPGLWANACCTHPFWDEAAEDCAPRRLQQELGIECLPIRHRGQVHYRADVGGGLTEDEVVEIFTAEASEDTVCVPNPAEVAEVAWIDLDALVTDTTRRPERYTPWLRIYLRDHINDIFAA</sequence>
<comment type="cofactor">
    <cofactor evidence="10">
        <name>Mn(2+)</name>
        <dbReference type="ChEBI" id="CHEBI:29035"/>
    </cofactor>
    <text evidence="10">Binds 1 Mn(2+) ion per subunit.</text>
</comment>
<feature type="binding site" evidence="10">
    <location>
        <position position="130"/>
    </location>
    <ligand>
        <name>Mn(2+)</name>
        <dbReference type="ChEBI" id="CHEBI:29035"/>
    </ligand>
</feature>
<evidence type="ECO:0000256" key="5">
    <source>
        <dbReference type="ARBA" id="ARBA00022723"/>
    </source>
</evidence>
<feature type="binding site" evidence="10">
    <location>
        <position position="102"/>
    </location>
    <ligand>
        <name>Mg(2+)</name>
        <dbReference type="ChEBI" id="CHEBI:18420"/>
    </ligand>
</feature>
<dbReference type="GO" id="GO:0050992">
    <property type="term" value="P:dimethylallyl diphosphate biosynthetic process"/>
    <property type="evidence" value="ECO:0007669"/>
    <property type="project" value="UniProtKB-UniRule"/>
</dbReference>
<feature type="domain" description="Nudix hydrolase" evidence="13">
    <location>
        <begin position="46"/>
        <end position="180"/>
    </location>
</feature>